<evidence type="ECO:0000256" key="2">
    <source>
        <dbReference type="ARBA" id="ARBA00022448"/>
    </source>
</evidence>
<reference evidence="6 7" key="1">
    <citation type="submission" date="2019-12" db="EMBL/GenBank/DDBJ databases">
        <authorList>
            <person name="Alioto T."/>
            <person name="Alioto T."/>
            <person name="Gomez Garrido J."/>
        </authorList>
    </citation>
    <scope>NUCLEOTIDE SEQUENCE [LARGE SCALE GENOMIC DNA]</scope>
</reference>
<dbReference type="GO" id="GO:0005829">
    <property type="term" value="C:cytosol"/>
    <property type="evidence" value="ECO:0007669"/>
    <property type="project" value="TreeGrafter"/>
</dbReference>
<protein>
    <submittedName>
        <fullName evidence="6">Importin beta-like SAD2 homolog</fullName>
    </submittedName>
</protein>
<dbReference type="GO" id="GO:0031267">
    <property type="term" value="F:small GTPase binding"/>
    <property type="evidence" value="ECO:0007669"/>
    <property type="project" value="InterPro"/>
</dbReference>
<evidence type="ECO:0000313" key="6">
    <source>
        <dbReference type="EMBL" id="CAA2946276.1"/>
    </source>
</evidence>
<dbReference type="PROSITE" id="PS50166">
    <property type="entry name" value="IMPORTIN_B_NT"/>
    <property type="match status" value="1"/>
</dbReference>
<dbReference type="InterPro" id="IPR016024">
    <property type="entry name" value="ARM-type_fold"/>
</dbReference>
<evidence type="ECO:0000313" key="7">
    <source>
        <dbReference type="Proteomes" id="UP000594638"/>
    </source>
</evidence>
<dbReference type="InterPro" id="IPR011989">
    <property type="entry name" value="ARM-like"/>
</dbReference>
<evidence type="ECO:0000259" key="5">
    <source>
        <dbReference type="PROSITE" id="PS50166"/>
    </source>
</evidence>
<dbReference type="PANTHER" id="PTHR10997">
    <property type="entry name" value="IMPORTIN-7, 8, 11"/>
    <property type="match status" value="1"/>
</dbReference>
<dbReference type="Gramene" id="OE9A040302T3">
    <property type="protein sequence ID" value="OE9A040302C3"/>
    <property type="gene ID" value="OE9A040302"/>
</dbReference>
<dbReference type="GO" id="GO:0006606">
    <property type="term" value="P:protein import into nucleus"/>
    <property type="evidence" value="ECO:0007669"/>
    <property type="project" value="TreeGrafter"/>
</dbReference>
<dbReference type="OrthoDB" id="3268246at2759"/>
<evidence type="ECO:0000256" key="3">
    <source>
        <dbReference type="ARBA" id="ARBA00023242"/>
    </source>
</evidence>
<feature type="compositionally biased region" description="Acidic residues" evidence="4">
    <location>
        <begin position="963"/>
        <end position="1001"/>
    </location>
</feature>
<dbReference type="SMART" id="SM00913">
    <property type="entry name" value="IBN_N"/>
    <property type="match status" value="1"/>
</dbReference>
<dbReference type="Gene3D" id="1.25.10.10">
    <property type="entry name" value="Leucine-rich Repeat Variant"/>
    <property type="match status" value="2"/>
</dbReference>
<keyword evidence="7" id="KW-1185">Reference proteome</keyword>
<sequence>METRQISKLLIQTLSPDSSILSSATDALDHLSRTFLNFPFSLLSIIASGDDQGVKLAAATYLKNFTRRNTDANCTNSSTSKEFRDQLMRALLQVEPPVLKVLIEAFRAIVAVEFVKSNAWPELVPELRWVIEDSDRICNSGKSKWKTINALTVLHSLIRPFQYFLNPKLVKEPVPPQLELITKELLVPLLAVFHHQVEKASTVQGRVDEETEKILLITCKCIYFTVRSHMPSALAPFLPSLCSDLFKILSSITLEGGEAFVEGQTLRRKTGKRGLLIFCALVTRHRKFSDKLMPDILDSVSKIVKYSSIISKLDFLSERIVSLAFDVISRVLETGPGWRLVSSHFSTLLDSAIFPTLIMNEKDIAEWEEDAEEYMRKNLPSELEEFSGWREDLFTARKSSLNLLGIISISKGPPVLASSVSSKRKKGERNKRKDCSSIGELLVLPYLSKFPIPVNSSSKAINEYFGVLMAYSSLLDFLKEQKPGFIATLIRTRVLPLYKESLCQPYLIASANWVLGELSPCIPEEMNADIYASLLKVLTMPDTDKFSCFPVRTSSAGAIAKLVENDYMPPEWLPLLQMVVGRISDDEEDTSVYLQLLGTLVEIGSENVAPYIPDIVPLLVRAISRCIPPSPDPWPQMVERGFATLALVAQCWEDSAPEGSEENESYVAWVSRRTTIAKAFSDLLQRAWFKPFQSMDGEAALSKMSPSCVDDSSTLLGFIIQYIADSNIVLQLKISELLVAWSNLIADWNAWEEMEDLSIFKCIKEAVSLNNKFALKNFVVGQLPSPPAPPVPQRSIIEGIGLFVTEAFSQYPSAVWRASSCVHMLLHVTSYSLEQDVKKSLAFSFSKAAFSRFRETKSKPCSLWKPLLLGISSCYLHFPDGVEKILETLEHEGFTVWVSALAFILTDKFEHKMSTESEIKLTGMTLVKVIERLLTEGKQRSTSLHDCFTSLIEASIRAKEMQVEEEEEDEEDEGEDDNDEDSEDDDEEDSEDDEIEETEEEFLERCAKVATALENGTIVEEGDLEDQEQDIDLGTMEEVDLQSSVLSLIQRYHGILVQGQSIPPHLISSFISAFPECNMCFQQIRH</sequence>
<name>A0A8S0PH13_OLEEU</name>
<comment type="subcellular location">
    <subcellularLocation>
        <location evidence="1">Nucleus</location>
    </subcellularLocation>
</comment>
<proteinExistence type="predicted"/>
<feature type="region of interest" description="Disordered" evidence="4">
    <location>
        <begin position="958"/>
        <end position="1001"/>
    </location>
</feature>
<dbReference type="PANTHER" id="PTHR10997:SF29">
    <property type="entry name" value="ARM REPEAT SUPERFAMILY PROTEIN"/>
    <property type="match status" value="1"/>
</dbReference>
<keyword evidence="2" id="KW-0813">Transport</keyword>
<comment type="caution">
    <text evidence="6">The sequence shown here is derived from an EMBL/GenBank/DDBJ whole genome shotgun (WGS) entry which is preliminary data.</text>
</comment>
<keyword evidence="3" id="KW-0539">Nucleus</keyword>
<dbReference type="InterPro" id="IPR001494">
    <property type="entry name" value="Importin-beta_N"/>
</dbReference>
<gene>
    <name evidence="6" type="ORF">OLEA9_A040302</name>
</gene>
<feature type="domain" description="Importin N-terminal" evidence="5">
    <location>
        <begin position="24"/>
        <end position="93"/>
    </location>
</feature>
<organism evidence="6 7">
    <name type="scientific">Olea europaea subsp. europaea</name>
    <dbReference type="NCBI Taxonomy" id="158383"/>
    <lineage>
        <taxon>Eukaryota</taxon>
        <taxon>Viridiplantae</taxon>
        <taxon>Streptophyta</taxon>
        <taxon>Embryophyta</taxon>
        <taxon>Tracheophyta</taxon>
        <taxon>Spermatophyta</taxon>
        <taxon>Magnoliopsida</taxon>
        <taxon>eudicotyledons</taxon>
        <taxon>Gunneridae</taxon>
        <taxon>Pentapetalae</taxon>
        <taxon>asterids</taxon>
        <taxon>lamiids</taxon>
        <taxon>Lamiales</taxon>
        <taxon>Oleaceae</taxon>
        <taxon>Oleeae</taxon>
        <taxon>Olea</taxon>
    </lineage>
</organism>
<evidence type="ECO:0000256" key="1">
    <source>
        <dbReference type="ARBA" id="ARBA00004123"/>
    </source>
</evidence>
<dbReference type="GO" id="GO:0006611">
    <property type="term" value="P:protein export from nucleus"/>
    <property type="evidence" value="ECO:0007669"/>
    <property type="project" value="TreeGrafter"/>
</dbReference>
<dbReference type="AlphaFoldDB" id="A0A8S0PH13"/>
<dbReference type="GO" id="GO:0005635">
    <property type="term" value="C:nuclear envelope"/>
    <property type="evidence" value="ECO:0007669"/>
    <property type="project" value="TreeGrafter"/>
</dbReference>
<dbReference type="Pfam" id="PF03810">
    <property type="entry name" value="IBN_N"/>
    <property type="match status" value="1"/>
</dbReference>
<evidence type="ECO:0000256" key="4">
    <source>
        <dbReference type="SAM" id="MobiDB-lite"/>
    </source>
</evidence>
<dbReference type="GO" id="GO:0005049">
    <property type="term" value="F:nuclear export signal receptor activity"/>
    <property type="evidence" value="ECO:0007669"/>
    <property type="project" value="TreeGrafter"/>
</dbReference>
<dbReference type="SUPFAM" id="SSF48371">
    <property type="entry name" value="ARM repeat"/>
    <property type="match status" value="1"/>
</dbReference>
<dbReference type="Proteomes" id="UP000594638">
    <property type="component" value="Unassembled WGS sequence"/>
</dbReference>
<dbReference type="EMBL" id="CACTIH010000063">
    <property type="protein sequence ID" value="CAA2946276.1"/>
    <property type="molecule type" value="Genomic_DNA"/>
</dbReference>
<accession>A0A8S0PH13</accession>